<gene>
    <name evidence="1" type="ORF">FCV25_07780</name>
</gene>
<proteinExistence type="predicted"/>
<dbReference type="Pfam" id="PF04371">
    <property type="entry name" value="PAD_porph"/>
    <property type="match status" value="1"/>
</dbReference>
<dbReference type="GO" id="GO:0047632">
    <property type="term" value="F:agmatine deiminase activity"/>
    <property type="evidence" value="ECO:0007669"/>
    <property type="project" value="TreeGrafter"/>
</dbReference>
<dbReference type="AlphaFoldDB" id="A0A6B4KA08"/>
<dbReference type="Gene3D" id="3.75.10.10">
    <property type="entry name" value="L-arginine/glycine Amidinotransferase, Chain A"/>
    <property type="match status" value="1"/>
</dbReference>
<dbReference type="EMBL" id="SWND01000004">
    <property type="protein sequence ID" value="NFF01673.1"/>
    <property type="molecule type" value="Genomic_DNA"/>
</dbReference>
<comment type="caution">
    <text evidence="1">The sequence shown here is derived from an EMBL/GenBank/DDBJ whole genome shotgun (WGS) entry which is preliminary data.</text>
</comment>
<dbReference type="SUPFAM" id="SSF55909">
    <property type="entry name" value="Pentein"/>
    <property type="match status" value="1"/>
</dbReference>
<dbReference type="GO" id="GO:0004668">
    <property type="term" value="F:protein-arginine deiminase activity"/>
    <property type="evidence" value="ECO:0007669"/>
    <property type="project" value="InterPro"/>
</dbReference>
<dbReference type="PANTHER" id="PTHR31377">
    <property type="entry name" value="AGMATINE DEIMINASE-RELATED"/>
    <property type="match status" value="1"/>
</dbReference>
<name>A0A6B4KA08_CLOBO</name>
<dbReference type="Proteomes" id="UP000472521">
    <property type="component" value="Unassembled WGS sequence"/>
</dbReference>
<protein>
    <submittedName>
        <fullName evidence="1">Agmatine deiminase family protein</fullName>
    </submittedName>
</protein>
<organism evidence="1 2">
    <name type="scientific">Clostridium botulinum</name>
    <dbReference type="NCBI Taxonomy" id="1491"/>
    <lineage>
        <taxon>Bacteria</taxon>
        <taxon>Bacillati</taxon>
        <taxon>Bacillota</taxon>
        <taxon>Clostridia</taxon>
        <taxon>Eubacteriales</taxon>
        <taxon>Clostridiaceae</taxon>
        <taxon>Clostridium</taxon>
    </lineage>
</organism>
<dbReference type="PANTHER" id="PTHR31377:SF0">
    <property type="entry name" value="AGMATINE DEIMINASE-RELATED"/>
    <property type="match status" value="1"/>
</dbReference>
<dbReference type="GO" id="GO:0009446">
    <property type="term" value="P:putrescine biosynthetic process"/>
    <property type="evidence" value="ECO:0007669"/>
    <property type="project" value="InterPro"/>
</dbReference>
<evidence type="ECO:0000313" key="2">
    <source>
        <dbReference type="Proteomes" id="UP000472521"/>
    </source>
</evidence>
<dbReference type="InterPro" id="IPR007466">
    <property type="entry name" value="Peptidyl-Arg-deiminase_porph"/>
</dbReference>
<reference evidence="1 2" key="1">
    <citation type="submission" date="2019-04" db="EMBL/GenBank/DDBJ databases">
        <title>Genome sequencing of Clostridium botulinum Groups I-IV and Clostridium butyricum.</title>
        <authorList>
            <person name="Brunt J."/>
            <person name="Van Vliet A.H.M."/>
            <person name="Stringer S.C."/>
            <person name="Carter A.T."/>
            <person name="Peck M.W."/>
        </authorList>
    </citation>
    <scope>NUCLEOTIDE SEQUENCE [LARGE SCALE GENOMIC DNA]</scope>
    <source>
        <strain evidence="1 2">IFR 18/054</strain>
    </source>
</reference>
<accession>A0A6B4KA08</accession>
<sequence>MTMIDFVIGKSDDAWSRDTGPIFIYDENDVLTIIDLAFDDWCKKIPYGYDDKISATAAKAKGYPIVRIPNFVLEDGIVEMDKAGTLMTCKSLTVSKNKNSRMTVEQL</sequence>
<evidence type="ECO:0000313" key="1">
    <source>
        <dbReference type="EMBL" id="NFF01673.1"/>
    </source>
</evidence>